<protein>
    <recommendedName>
        <fullName evidence="5">Hemagglutinin</fullName>
    </recommendedName>
</protein>
<dbReference type="AlphaFoldDB" id="A0AAJ5W103"/>
<feature type="signal peptide" evidence="2">
    <location>
        <begin position="1"/>
        <end position="34"/>
    </location>
</feature>
<dbReference type="Proteomes" id="UP001213972">
    <property type="component" value="Chromosome"/>
</dbReference>
<gene>
    <name evidence="3" type="ORF">P0Y48_08715</name>
</gene>
<sequence>MHSPLTRFRRATAAILAAASVIIGSMVAAPPAVAATAPLPSTIVDGGTLISDAEFYRSGSMSASAVQSFLASKVPTCKAKTGSPTCLKSFTVDVPAKAADAYCAALPKATKARASAVIVAVAKACGINPKVILVMLQKEQGLVTSTAPTEWSYRAAMGQSCPDTAPCSAAAAGFVNQVYLGARQMQIYTKKPEAFRYRAGQTNTILWHPDAGCGTSRVFITNQATANLYNYTPYRPNLSALAAGYGSGDPCSTYGNRNFYNYYVDWFAPDVKTTAGAPSTVSSCRKPVADDLLIPRAGVARIKADATTVRTAPSTACAAGRISARKGTLYVITGTYAGWLRLETGDGATLWTFRTNATVIALTPPPLPGPVPEPAPVPAPKPTAKPVPTGAPAASEG</sequence>
<evidence type="ECO:0000313" key="4">
    <source>
        <dbReference type="Proteomes" id="UP001213972"/>
    </source>
</evidence>
<evidence type="ECO:0000256" key="1">
    <source>
        <dbReference type="SAM" id="MobiDB-lite"/>
    </source>
</evidence>
<feature type="compositionally biased region" description="Low complexity" evidence="1">
    <location>
        <begin position="386"/>
        <end position="397"/>
    </location>
</feature>
<feature type="region of interest" description="Disordered" evidence="1">
    <location>
        <begin position="365"/>
        <end position="397"/>
    </location>
</feature>
<organism evidence="3 4">
    <name type="scientific">Candidatus Microbacterium phytovorans</name>
    <dbReference type="NCBI Taxonomy" id="3121374"/>
    <lineage>
        <taxon>Bacteria</taxon>
        <taxon>Bacillati</taxon>
        <taxon>Actinomycetota</taxon>
        <taxon>Actinomycetes</taxon>
        <taxon>Micrococcales</taxon>
        <taxon>Microbacteriaceae</taxon>
        <taxon>Microbacterium</taxon>
    </lineage>
</organism>
<feature type="chain" id="PRO_5042586330" description="Hemagglutinin" evidence="2">
    <location>
        <begin position="35"/>
        <end position="397"/>
    </location>
</feature>
<name>A0AAJ5W103_9MICO</name>
<feature type="compositionally biased region" description="Pro residues" evidence="1">
    <location>
        <begin position="365"/>
        <end position="385"/>
    </location>
</feature>
<reference evidence="3" key="1">
    <citation type="submission" date="2023-03" db="EMBL/GenBank/DDBJ databases">
        <title>Andean soil-derived lignocellulolytic bacterial consortium as a source of novel taxa and putative plastic-active enzymes.</title>
        <authorList>
            <person name="Diaz-Garcia L."/>
            <person name="Chuvochina M."/>
            <person name="Feuerriegel G."/>
            <person name="Bunk B."/>
            <person name="Sproer C."/>
            <person name="Streit W.R."/>
            <person name="Rodriguez L.M."/>
            <person name="Overmann J."/>
            <person name="Jimenez D.J."/>
        </authorList>
    </citation>
    <scope>NUCLEOTIDE SEQUENCE</scope>
    <source>
        <strain evidence="3">MAG 4610</strain>
    </source>
</reference>
<dbReference type="EMBL" id="CP119321">
    <property type="protein sequence ID" value="WEK12557.1"/>
    <property type="molecule type" value="Genomic_DNA"/>
</dbReference>
<evidence type="ECO:0008006" key="5">
    <source>
        <dbReference type="Google" id="ProtNLM"/>
    </source>
</evidence>
<proteinExistence type="predicted"/>
<accession>A0AAJ5W103</accession>
<keyword evidence="2" id="KW-0732">Signal</keyword>
<evidence type="ECO:0000256" key="2">
    <source>
        <dbReference type="SAM" id="SignalP"/>
    </source>
</evidence>
<evidence type="ECO:0000313" key="3">
    <source>
        <dbReference type="EMBL" id="WEK12557.1"/>
    </source>
</evidence>